<dbReference type="InterPro" id="IPR036249">
    <property type="entry name" value="Thioredoxin-like_sf"/>
</dbReference>
<organism evidence="2 3">
    <name type="scientific">Streptomyces microflavus</name>
    <name type="common">Streptomyces lipmanii</name>
    <dbReference type="NCBI Taxonomy" id="1919"/>
    <lineage>
        <taxon>Bacteria</taxon>
        <taxon>Bacillati</taxon>
        <taxon>Actinomycetota</taxon>
        <taxon>Actinomycetes</taxon>
        <taxon>Kitasatosporales</taxon>
        <taxon>Streptomycetaceae</taxon>
        <taxon>Streptomyces</taxon>
    </lineage>
</organism>
<comment type="caution">
    <text evidence="2">The sequence shown here is derived from an EMBL/GenBank/DDBJ whole genome shotgun (WGS) entry which is preliminary data.</text>
</comment>
<dbReference type="Proteomes" id="UP000498740">
    <property type="component" value="Unassembled WGS sequence"/>
</dbReference>
<proteinExistence type="predicted"/>
<evidence type="ECO:0000313" key="2">
    <source>
        <dbReference type="EMBL" id="GFN06723.1"/>
    </source>
</evidence>
<dbReference type="AlphaFoldDB" id="A0A7J0CWA4"/>
<dbReference type="SUPFAM" id="SSF52833">
    <property type="entry name" value="Thioredoxin-like"/>
    <property type="match status" value="1"/>
</dbReference>
<name>A0A7J0CWA4_STRMI</name>
<dbReference type="PANTHER" id="PTHR42899">
    <property type="entry name" value="SPERMATOGENESIS-ASSOCIATED PROTEIN 20"/>
    <property type="match status" value="1"/>
</dbReference>
<reference evidence="2 3" key="1">
    <citation type="submission" date="2020-05" db="EMBL/GenBank/DDBJ databases">
        <title>Whole genome shotgun sequence of Streptomyces microflavus NBRC 13062.</title>
        <authorList>
            <person name="Komaki H."/>
            <person name="Tamura T."/>
        </authorList>
    </citation>
    <scope>NUCLEOTIDE SEQUENCE [LARGE SCALE GENOMIC DNA]</scope>
    <source>
        <strain evidence="2 3">NBRC 13062</strain>
    </source>
</reference>
<dbReference type="CDD" id="cd02955">
    <property type="entry name" value="SSP411"/>
    <property type="match status" value="1"/>
</dbReference>
<sequence>MNRLAGVTSPYLLQHADNPVDWWPWGADAFEEAKRRDVPVLLSVGYSACHWCHVMAHESFEDETVAAYLNERFVAVKVDREERPDVDAVYMEAVQAATGHGGWPMTVFLTPDAEPFYFGTYFPPEPRHGSPSFQQVLEGVSAAWSDRREEVAEVAERIVADLAGRSLAHGGEGCRGSRRSRRRCWG</sequence>
<evidence type="ECO:0000259" key="1">
    <source>
        <dbReference type="Pfam" id="PF03190"/>
    </source>
</evidence>
<dbReference type="PANTHER" id="PTHR42899:SF1">
    <property type="entry name" value="SPERMATOGENESIS-ASSOCIATED PROTEIN 20"/>
    <property type="match status" value="1"/>
</dbReference>
<dbReference type="EMBL" id="BLWD01000001">
    <property type="protein sequence ID" value="GFN06723.1"/>
    <property type="molecule type" value="Genomic_DNA"/>
</dbReference>
<evidence type="ECO:0000313" key="3">
    <source>
        <dbReference type="Proteomes" id="UP000498740"/>
    </source>
</evidence>
<feature type="domain" description="Spermatogenesis-associated protein 20-like TRX" evidence="1">
    <location>
        <begin position="2"/>
        <end position="162"/>
    </location>
</feature>
<dbReference type="Gene3D" id="3.40.30.10">
    <property type="entry name" value="Glutaredoxin"/>
    <property type="match status" value="1"/>
</dbReference>
<protein>
    <recommendedName>
        <fullName evidence="1">Spermatogenesis-associated protein 20-like TRX domain-containing protein</fullName>
    </recommendedName>
</protein>
<dbReference type="Pfam" id="PF03190">
    <property type="entry name" value="Thioredox_DsbH"/>
    <property type="match status" value="1"/>
</dbReference>
<dbReference type="InterPro" id="IPR004879">
    <property type="entry name" value="Ssp411-like_TRX"/>
</dbReference>
<dbReference type="InterPro" id="IPR024705">
    <property type="entry name" value="Ssp411"/>
</dbReference>
<gene>
    <name evidence="2" type="ORF">Smic_52790</name>
</gene>
<accession>A0A7J0CWA4</accession>